<evidence type="ECO:0000313" key="1">
    <source>
        <dbReference type="EMBL" id="GBO99529.1"/>
    </source>
</evidence>
<accession>A0A4C1SEJ4</accession>
<proteinExistence type="predicted"/>
<dbReference type="Proteomes" id="UP000299102">
    <property type="component" value="Unassembled WGS sequence"/>
</dbReference>
<dbReference type="AlphaFoldDB" id="A0A4C1SEJ4"/>
<reference evidence="1 2" key="1">
    <citation type="journal article" date="2019" name="Commun. Biol.">
        <title>The bagworm genome reveals a unique fibroin gene that provides high tensile strength.</title>
        <authorList>
            <person name="Kono N."/>
            <person name="Nakamura H."/>
            <person name="Ohtoshi R."/>
            <person name="Tomita M."/>
            <person name="Numata K."/>
            <person name="Arakawa K."/>
        </authorList>
    </citation>
    <scope>NUCLEOTIDE SEQUENCE [LARGE SCALE GENOMIC DNA]</scope>
</reference>
<dbReference type="EMBL" id="BGZK01000003">
    <property type="protein sequence ID" value="GBO99529.1"/>
    <property type="molecule type" value="Genomic_DNA"/>
</dbReference>
<name>A0A4C1SEJ4_EUMVA</name>
<evidence type="ECO:0008006" key="3">
    <source>
        <dbReference type="Google" id="ProtNLM"/>
    </source>
</evidence>
<sequence>MTVSTVILGIAKTINKNTGVIVLAVAFRPVSESFRGLFPLHHATISPPSAPSPRHQPTPSSIRYNISTQEASKTLVVVPESRVSMGGGDCLYSVGTHARWSFNFSNLQIDSVLLKLEKYELRAVITYLCLKHFTTERVAQDLQDTLGANAPLYSTIVHGCVEFKSERTSTKDDPRSGHPTTIVTEEMIKKSKKMFWQIIVLRIQISLEIELTFPTLPLVASTYIFSLAEKRALGEISRVPKGSSGCRSKPDE</sequence>
<gene>
    <name evidence="1" type="ORF">EVAR_698_1</name>
</gene>
<protein>
    <recommendedName>
        <fullName evidence="3">Mos1 transposase HTH domain-containing protein</fullName>
    </recommendedName>
</protein>
<evidence type="ECO:0000313" key="2">
    <source>
        <dbReference type="Proteomes" id="UP000299102"/>
    </source>
</evidence>
<comment type="caution">
    <text evidence="1">The sequence shown here is derived from an EMBL/GenBank/DDBJ whole genome shotgun (WGS) entry which is preliminary data.</text>
</comment>
<dbReference type="OrthoDB" id="616263at2759"/>
<organism evidence="1 2">
    <name type="scientific">Eumeta variegata</name>
    <name type="common">Bagworm moth</name>
    <name type="synonym">Eumeta japonica</name>
    <dbReference type="NCBI Taxonomy" id="151549"/>
    <lineage>
        <taxon>Eukaryota</taxon>
        <taxon>Metazoa</taxon>
        <taxon>Ecdysozoa</taxon>
        <taxon>Arthropoda</taxon>
        <taxon>Hexapoda</taxon>
        <taxon>Insecta</taxon>
        <taxon>Pterygota</taxon>
        <taxon>Neoptera</taxon>
        <taxon>Endopterygota</taxon>
        <taxon>Lepidoptera</taxon>
        <taxon>Glossata</taxon>
        <taxon>Ditrysia</taxon>
        <taxon>Tineoidea</taxon>
        <taxon>Psychidae</taxon>
        <taxon>Oiketicinae</taxon>
        <taxon>Eumeta</taxon>
    </lineage>
</organism>
<keyword evidence="2" id="KW-1185">Reference proteome</keyword>